<dbReference type="InterPro" id="IPR013083">
    <property type="entry name" value="Znf_RING/FYVE/PHD"/>
</dbReference>
<evidence type="ECO:0000259" key="11">
    <source>
        <dbReference type="PROSITE" id="PS50089"/>
    </source>
</evidence>
<keyword evidence="6" id="KW-0832">Ubl conjugation</keyword>
<comment type="caution">
    <text evidence="12">The sequence shown here is derived from an EMBL/GenBank/DDBJ whole genome shotgun (WGS) entry which is preliminary data.</text>
</comment>
<feature type="non-terminal residue" evidence="12">
    <location>
        <position position="1"/>
    </location>
</feature>
<evidence type="ECO:0000256" key="8">
    <source>
        <dbReference type="PROSITE-ProRule" id="PRU00192"/>
    </source>
</evidence>
<name>A0A7K9QFL5_IRECY</name>
<dbReference type="PRINTS" id="PR00499">
    <property type="entry name" value="P67PHOX"/>
</dbReference>
<evidence type="ECO:0000256" key="5">
    <source>
        <dbReference type="ARBA" id="ARBA00022833"/>
    </source>
</evidence>
<dbReference type="PROSITE" id="PS00518">
    <property type="entry name" value="ZF_RING_1"/>
    <property type="match status" value="1"/>
</dbReference>
<evidence type="ECO:0000256" key="4">
    <source>
        <dbReference type="ARBA" id="ARBA00022771"/>
    </source>
</evidence>
<dbReference type="Pfam" id="PF07653">
    <property type="entry name" value="SH3_2"/>
    <property type="match status" value="1"/>
</dbReference>
<dbReference type="SMART" id="SM00326">
    <property type="entry name" value="SH3"/>
    <property type="match status" value="1"/>
</dbReference>
<dbReference type="GO" id="GO:0005654">
    <property type="term" value="C:nucleoplasm"/>
    <property type="evidence" value="ECO:0007669"/>
    <property type="project" value="TreeGrafter"/>
</dbReference>
<feature type="region of interest" description="Disordered" evidence="9">
    <location>
        <begin position="210"/>
        <end position="241"/>
    </location>
</feature>
<dbReference type="GO" id="GO:0046330">
    <property type="term" value="P:positive regulation of JNK cascade"/>
    <property type="evidence" value="ECO:0007669"/>
    <property type="project" value="TreeGrafter"/>
</dbReference>
<dbReference type="FunFam" id="2.30.30.40:FF:000173">
    <property type="entry name" value="E3 ubiquitin-protein ligase SH3RF2 isoform X1"/>
    <property type="match status" value="1"/>
</dbReference>
<dbReference type="PANTHER" id="PTHR14167">
    <property type="entry name" value="SH3 DOMAIN-CONTAINING"/>
    <property type="match status" value="1"/>
</dbReference>
<dbReference type="GO" id="GO:0032436">
    <property type="term" value="P:positive regulation of proteasomal ubiquitin-dependent protein catabolic process"/>
    <property type="evidence" value="ECO:0007669"/>
    <property type="project" value="TreeGrafter"/>
</dbReference>
<sequence length="629" mass="67951">MDDLALLDLLECPVCFEKLDATAKVLPCQHTFCKPCLQRILKSQKELRCPECRTLVLGSIEQLPSNLLLIRLLDGVRCGQNISRFGSVQRSGVLSSPASIRRVPRGLHLHQHRLATNPRIHMEGVPRARALYTYRGHSPGELRFNKGDTIVLLRQLDENWYLGELNGSSGVFPASSVQVIKHLPLPRPLYGLDLRSRDKADSKDILTLQKVPRARGSAAPRPLGSPSEGPWPPQTLLPAPSSPAQQLLQATKGHWSPQPKGASLRAAAAKAKGADPAFPKVPECRRKSLRQFSITTALNTLNRMVHAERPALHISAPVLISSSNPTVATQSSEKAELPCGTPLQVSTSYYPTPGPLGPPAAIVTLPHLQHHGPAYLYVRKGKCFGGQALPPLMPSLPRTDQGQGSLARRDGTRQPSPFFSNRKSSLSDSKMPSLYTSWTLSTSSLSSQGSLSESGPRQSRALRPLLLPVPVPSPGRGPVPLRRGRGSTRRNGSLQRPGQAGTPVQFTGSLRRPTAAGRPQHFQLYPHASSPQHSIPPGAGGDEAARPNFSYEASPALQVRGGESRSPSVCSSVILDAKEPPVKSEAAPKPPASAPPSILVKPETSRNSAEKQVKTVRFQNHSPPPPKRH</sequence>
<comment type="similarity">
    <text evidence="1">Belongs to the SH3RF family.</text>
</comment>
<gene>
    <name evidence="12" type="primary">Sh3rf2</name>
    <name evidence="12" type="ORF">IRECYA_R04168</name>
</gene>
<keyword evidence="2 8" id="KW-0728">SH3 domain</keyword>
<protein>
    <submittedName>
        <fullName evidence="12">SH3R2 ligase</fullName>
    </submittedName>
</protein>
<evidence type="ECO:0000256" key="1">
    <source>
        <dbReference type="ARBA" id="ARBA00008649"/>
    </source>
</evidence>
<dbReference type="Pfam" id="PF13923">
    <property type="entry name" value="zf-C3HC4_2"/>
    <property type="match status" value="1"/>
</dbReference>
<evidence type="ECO:0000256" key="7">
    <source>
        <dbReference type="PROSITE-ProRule" id="PRU00175"/>
    </source>
</evidence>
<keyword evidence="12" id="KW-0436">Ligase</keyword>
<feature type="domain" description="SH3" evidence="10">
    <location>
        <begin position="123"/>
        <end position="182"/>
    </location>
</feature>
<feature type="compositionally biased region" description="Polar residues" evidence="9">
    <location>
        <begin position="413"/>
        <end position="430"/>
    </location>
</feature>
<dbReference type="InterPro" id="IPR001452">
    <property type="entry name" value="SH3_domain"/>
</dbReference>
<evidence type="ECO:0000256" key="6">
    <source>
        <dbReference type="ARBA" id="ARBA00022843"/>
    </source>
</evidence>
<evidence type="ECO:0000259" key="10">
    <source>
        <dbReference type="PROSITE" id="PS50002"/>
    </source>
</evidence>
<dbReference type="SUPFAM" id="SSF50044">
    <property type="entry name" value="SH3-domain"/>
    <property type="match status" value="1"/>
</dbReference>
<keyword evidence="5" id="KW-0862">Zinc</keyword>
<dbReference type="PANTHER" id="PTHR14167:SF60">
    <property type="entry name" value="E3 UBIQUITIN-PROTEIN LIGASE SH3RF2"/>
    <property type="match status" value="1"/>
</dbReference>
<evidence type="ECO:0000256" key="9">
    <source>
        <dbReference type="SAM" id="MobiDB-lite"/>
    </source>
</evidence>
<reference evidence="12 13" key="1">
    <citation type="submission" date="2019-09" db="EMBL/GenBank/DDBJ databases">
        <title>Bird 10,000 Genomes (B10K) Project - Family phase.</title>
        <authorList>
            <person name="Zhang G."/>
        </authorList>
    </citation>
    <scope>NUCLEOTIDE SEQUENCE [LARGE SCALE GENOMIC DNA]</scope>
    <source>
        <strain evidence="12">B10K-DU-001-26</strain>
        <tissue evidence="12">Muscle</tissue>
    </source>
</reference>
<dbReference type="EMBL" id="VWZV01004147">
    <property type="protein sequence ID" value="NXI09521.1"/>
    <property type="molecule type" value="Genomic_DNA"/>
</dbReference>
<dbReference type="GO" id="GO:0043066">
    <property type="term" value="P:negative regulation of apoptotic process"/>
    <property type="evidence" value="ECO:0007669"/>
    <property type="project" value="TreeGrafter"/>
</dbReference>
<feature type="region of interest" description="Disordered" evidence="9">
    <location>
        <begin position="392"/>
        <end position="431"/>
    </location>
</feature>
<dbReference type="SMART" id="SM00184">
    <property type="entry name" value="RING"/>
    <property type="match status" value="1"/>
</dbReference>
<dbReference type="InterPro" id="IPR001841">
    <property type="entry name" value="Znf_RING"/>
</dbReference>
<dbReference type="InterPro" id="IPR036028">
    <property type="entry name" value="SH3-like_dom_sf"/>
</dbReference>
<feature type="compositionally biased region" description="Low complexity" evidence="9">
    <location>
        <begin position="444"/>
        <end position="454"/>
    </location>
</feature>
<dbReference type="InterPro" id="IPR050384">
    <property type="entry name" value="Endophilin_SH3RF"/>
</dbReference>
<accession>A0A7K9QFL5</accession>
<dbReference type="GO" id="GO:0016567">
    <property type="term" value="P:protein ubiquitination"/>
    <property type="evidence" value="ECO:0007669"/>
    <property type="project" value="TreeGrafter"/>
</dbReference>
<dbReference type="GO" id="GO:0008270">
    <property type="term" value="F:zinc ion binding"/>
    <property type="evidence" value="ECO:0007669"/>
    <property type="project" value="UniProtKB-KW"/>
</dbReference>
<dbReference type="GO" id="GO:0016874">
    <property type="term" value="F:ligase activity"/>
    <property type="evidence" value="ECO:0007669"/>
    <property type="project" value="UniProtKB-KW"/>
</dbReference>
<keyword evidence="3" id="KW-0479">Metal-binding</keyword>
<feature type="region of interest" description="Disordered" evidence="9">
    <location>
        <begin position="444"/>
        <end position="629"/>
    </location>
</feature>
<feature type="compositionally biased region" description="Pro residues" evidence="9">
    <location>
        <begin position="467"/>
        <end position="477"/>
    </location>
</feature>
<feature type="non-terminal residue" evidence="12">
    <location>
        <position position="629"/>
    </location>
</feature>
<dbReference type="PROSITE" id="PS50089">
    <property type="entry name" value="ZF_RING_2"/>
    <property type="match status" value="1"/>
</dbReference>
<proteinExistence type="inferred from homology"/>
<dbReference type="Proteomes" id="UP000530962">
    <property type="component" value="Unassembled WGS sequence"/>
</dbReference>
<dbReference type="GO" id="GO:0061630">
    <property type="term" value="F:ubiquitin protein ligase activity"/>
    <property type="evidence" value="ECO:0007669"/>
    <property type="project" value="TreeGrafter"/>
</dbReference>
<dbReference type="Gene3D" id="3.30.40.10">
    <property type="entry name" value="Zinc/RING finger domain, C3HC4 (zinc finger)"/>
    <property type="match status" value="1"/>
</dbReference>
<evidence type="ECO:0000256" key="3">
    <source>
        <dbReference type="ARBA" id="ARBA00022723"/>
    </source>
</evidence>
<dbReference type="AlphaFoldDB" id="A0A7K9QFL5"/>
<evidence type="ECO:0000256" key="2">
    <source>
        <dbReference type="ARBA" id="ARBA00022443"/>
    </source>
</evidence>
<dbReference type="InterPro" id="IPR017907">
    <property type="entry name" value="Znf_RING_CS"/>
</dbReference>
<dbReference type="GO" id="GO:0008157">
    <property type="term" value="F:protein phosphatase 1 binding"/>
    <property type="evidence" value="ECO:0007669"/>
    <property type="project" value="TreeGrafter"/>
</dbReference>
<organism evidence="12 13">
    <name type="scientific">Irena cyanogastra</name>
    <name type="common">Philippine fairy-bluebird</name>
    <dbReference type="NCBI Taxonomy" id="175120"/>
    <lineage>
        <taxon>Eukaryota</taxon>
        <taxon>Metazoa</taxon>
        <taxon>Chordata</taxon>
        <taxon>Craniata</taxon>
        <taxon>Vertebrata</taxon>
        <taxon>Euteleostomi</taxon>
        <taxon>Archelosauria</taxon>
        <taxon>Archosauria</taxon>
        <taxon>Dinosauria</taxon>
        <taxon>Saurischia</taxon>
        <taxon>Theropoda</taxon>
        <taxon>Coelurosauria</taxon>
        <taxon>Aves</taxon>
        <taxon>Neognathae</taxon>
        <taxon>Neoaves</taxon>
        <taxon>Telluraves</taxon>
        <taxon>Australaves</taxon>
        <taxon>Passeriformes</taxon>
        <taxon>Corvoidea</taxon>
        <taxon>Irenidae</taxon>
        <taxon>Irena</taxon>
    </lineage>
</organism>
<evidence type="ECO:0000313" key="13">
    <source>
        <dbReference type="Proteomes" id="UP000530962"/>
    </source>
</evidence>
<dbReference type="FunFam" id="3.30.40.10:FF:000077">
    <property type="entry name" value="E3 ubiquitin-protein ligase SH3RF1 isoform X1"/>
    <property type="match status" value="1"/>
</dbReference>
<dbReference type="Gene3D" id="2.30.30.40">
    <property type="entry name" value="SH3 Domains"/>
    <property type="match status" value="1"/>
</dbReference>
<dbReference type="SUPFAM" id="SSF57850">
    <property type="entry name" value="RING/U-box"/>
    <property type="match status" value="1"/>
</dbReference>
<feature type="domain" description="RING-type" evidence="11">
    <location>
        <begin position="12"/>
        <end position="53"/>
    </location>
</feature>
<dbReference type="PROSITE" id="PS50002">
    <property type="entry name" value="SH3"/>
    <property type="match status" value="1"/>
</dbReference>
<evidence type="ECO:0000313" key="12">
    <source>
        <dbReference type="EMBL" id="NXI09521.1"/>
    </source>
</evidence>
<keyword evidence="4 7" id="KW-0863">Zinc-finger</keyword>
<keyword evidence="13" id="KW-1185">Reference proteome</keyword>